<feature type="domain" description="Tyr recombinase" evidence="5">
    <location>
        <begin position="154"/>
        <end position="325"/>
    </location>
</feature>
<comment type="similarity">
    <text evidence="1">Belongs to the 'phage' integrase family.</text>
</comment>
<evidence type="ECO:0000256" key="3">
    <source>
        <dbReference type="ARBA" id="ARBA00023125"/>
    </source>
</evidence>
<reference evidence="6" key="1">
    <citation type="submission" date="2017-12" db="EMBL/GenBank/DDBJ databases">
        <title>FDA dAtabase for Regulatory Grade micrObial Sequences (FDA-ARGOS): Supporting development and validation of Infectious Disease Dx tests.</title>
        <authorList>
            <person name="Campos J."/>
            <person name="Goldberg B."/>
            <person name="Tallon L."/>
            <person name="Sadzewicz L."/>
            <person name="Sengamalay N."/>
            <person name="Ott S."/>
            <person name="Godinez A."/>
            <person name="Nagaraj S."/>
            <person name="Vyas G."/>
            <person name="Aluvathingal J."/>
            <person name="Nadendla S."/>
            <person name="Geyer C."/>
            <person name="Nandy P."/>
            <person name="Hobson J."/>
            <person name="Sichtig H."/>
        </authorList>
    </citation>
    <scope>NUCLEOTIDE SEQUENCE</scope>
    <source>
        <strain evidence="6">FDAARGOS_252</strain>
    </source>
</reference>
<dbReference type="InterPro" id="IPR002104">
    <property type="entry name" value="Integrase_catalytic"/>
</dbReference>
<gene>
    <name evidence="6" type="ORF">A6J80_03095</name>
</gene>
<keyword evidence="3" id="KW-0238">DNA-binding</keyword>
<proteinExistence type="inferred from homology"/>
<dbReference type="InterPro" id="IPR050090">
    <property type="entry name" value="Tyrosine_recombinase_XerCD"/>
</dbReference>
<dbReference type="SUPFAM" id="SSF56349">
    <property type="entry name" value="DNA breaking-rejoining enzymes"/>
    <property type="match status" value="1"/>
</dbReference>
<name>A0A1V0GNV3_9RHOB</name>
<dbReference type="Gene3D" id="1.10.150.130">
    <property type="match status" value="1"/>
</dbReference>
<dbReference type="EMBL" id="CP020442">
    <property type="protein sequence ID" value="ARC35500.2"/>
    <property type="molecule type" value="Genomic_DNA"/>
</dbReference>
<protein>
    <submittedName>
        <fullName evidence="6">Integrase</fullName>
    </submittedName>
</protein>
<dbReference type="PANTHER" id="PTHR30349">
    <property type="entry name" value="PHAGE INTEGRASE-RELATED"/>
    <property type="match status" value="1"/>
</dbReference>
<dbReference type="GO" id="GO:0003677">
    <property type="term" value="F:DNA binding"/>
    <property type="evidence" value="ECO:0007669"/>
    <property type="project" value="UniProtKB-KW"/>
</dbReference>
<evidence type="ECO:0000256" key="4">
    <source>
        <dbReference type="ARBA" id="ARBA00023172"/>
    </source>
</evidence>
<dbReference type="InterPro" id="IPR011010">
    <property type="entry name" value="DNA_brk_join_enz"/>
</dbReference>
<evidence type="ECO:0000256" key="2">
    <source>
        <dbReference type="ARBA" id="ARBA00022908"/>
    </source>
</evidence>
<organism evidence="6 7">
    <name type="scientific">Paracoccus yeei</name>
    <dbReference type="NCBI Taxonomy" id="147645"/>
    <lineage>
        <taxon>Bacteria</taxon>
        <taxon>Pseudomonadati</taxon>
        <taxon>Pseudomonadota</taxon>
        <taxon>Alphaproteobacteria</taxon>
        <taxon>Rhodobacterales</taxon>
        <taxon>Paracoccaceae</taxon>
        <taxon>Paracoccus</taxon>
    </lineage>
</organism>
<dbReference type="RefSeq" id="WP_105291432.1">
    <property type="nucleotide sequence ID" value="NZ_CAWMZI010000001.1"/>
</dbReference>
<accession>A0A1V0GNV3</accession>
<dbReference type="Gene3D" id="1.10.443.10">
    <property type="entry name" value="Intergrase catalytic core"/>
    <property type="match status" value="1"/>
</dbReference>
<dbReference type="KEGG" id="pye:A6J80_03095"/>
<dbReference type="InterPro" id="IPR010998">
    <property type="entry name" value="Integrase_recombinase_N"/>
</dbReference>
<keyword evidence="4" id="KW-0233">DNA recombination</keyword>
<dbReference type="Proteomes" id="UP000191257">
    <property type="component" value="Chromosome"/>
</dbReference>
<dbReference type="PANTHER" id="PTHR30349:SF41">
    <property type="entry name" value="INTEGRASE_RECOMBINASE PROTEIN MJ0367-RELATED"/>
    <property type="match status" value="1"/>
</dbReference>
<evidence type="ECO:0000259" key="5">
    <source>
        <dbReference type="PROSITE" id="PS51898"/>
    </source>
</evidence>
<evidence type="ECO:0000313" key="7">
    <source>
        <dbReference type="Proteomes" id="UP000191257"/>
    </source>
</evidence>
<dbReference type="AlphaFoldDB" id="A0A1V0GNV3"/>
<keyword evidence="7" id="KW-1185">Reference proteome</keyword>
<dbReference type="GO" id="GO:0006310">
    <property type="term" value="P:DNA recombination"/>
    <property type="evidence" value="ECO:0007669"/>
    <property type="project" value="UniProtKB-KW"/>
</dbReference>
<keyword evidence="2" id="KW-0229">DNA integration</keyword>
<dbReference type="GO" id="GO:0015074">
    <property type="term" value="P:DNA integration"/>
    <property type="evidence" value="ECO:0007669"/>
    <property type="project" value="UniProtKB-KW"/>
</dbReference>
<dbReference type="InterPro" id="IPR013762">
    <property type="entry name" value="Integrase-like_cat_sf"/>
</dbReference>
<dbReference type="Pfam" id="PF00589">
    <property type="entry name" value="Phage_integrase"/>
    <property type="match status" value="1"/>
</dbReference>
<dbReference type="PROSITE" id="PS51898">
    <property type="entry name" value="TYR_RECOMBINASE"/>
    <property type="match status" value="1"/>
</dbReference>
<dbReference type="CDD" id="cd00796">
    <property type="entry name" value="INT_Rci_Hp1_C"/>
    <property type="match status" value="1"/>
</dbReference>
<evidence type="ECO:0000313" key="6">
    <source>
        <dbReference type="EMBL" id="ARC35500.2"/>
    </source>
</evidence>
<dbReference type="STRING" id="147645.A6J80_03095"/>
<sequence>MPNISIGRLRGGYCVYWTDGNGKRVRHQLQARSRAEAEPEAIDVYRRQHFTQSQSGSTVSDIWAEYVRDLGDRPTAKTMTYTGKAVLAHFGHYRPDQITTELCRAYAKARMAAGISQGSVHTELGHLRSAMTFAERSRIIEAAPYIERPSKPTPKERYLNKDEVQKLIDHAEAPHIALAIHLLFATAGRVGAVLDLTWERVDMERGIINLRLDDSRTRKGRAIVPINRGLMAALQTAKDAALSDFVVEWGGKQVASIRKGFEGAVRRAGLQAVTLHTIRHSSAVAMVSAGIPITQVAQYLGHSNTAITFSTYGRFAPDHLTEAAEVLDFVKLRAKG</sequence>
<evidence type="ECO:0000256" key="1">
    <source>
        <dbReference type="ARBA" id="ARBA00008857"/>
    </source>
</evidence>